<evidence type="ECO:0000256" key="3">
    <source>
        <dbReference type="ARBA" id="ARBA00022490"/>
    </source>
</evidence>
<dbReference type="AlphaFoldDB" id="N6WTG2"/>
<dbReference type="NCBIfam" id="NF006873">
    <property type="entry name" value="PRK09369.1"/>
    <property type="match status" value="1"/>
</dbReference>
<dbReference type="SUPFAM" id="SSF55205">
    <property type="entry name" value="EPT/RTPC-like"/>
    <property type="match status" value="1"/>
</dbReference>
<dbReference type="Pfam" id="PF00275">
    <property type="entry name" value="EPSP_synthase"/>
    <property type="match status" value="1"/>
</dbReference>
<keyword evidence="19" id="KW-1185">Reference proteome</keyword>
<dbReference type="PANTHER" id="PTHR43783">
    <property type="entry name" value="UDP-N-ACETYLGLUCOSAMINE 1-CARBOXYVINYLTRANSFERASE"/>
    <property type="match status" value="1"/>
</dbReference>
<comment type="pathway">
    <text evidence="2">Cell wall biogenesis; peptidoglycan biosynthesis.</text>
</comment>
<keyword evidence="6" id="KW-0133">Cell shape</keyword>
<dbReference type="EC" id="2.5.1.7" evidence="12"/>
<protein>
    <recommendedName>
        <fullName evidence="13">UDP-N-acetylglucosamine 1-carboxyvinyltransferase</fullName>
        <ecNumber evidence="12">2.5.1.7</ecNumber>
    </recommendedName>
    <alternativeName>
        <fullName evidence="14">Enoylpyruvate transferase</fullName>
    </alternativeName>
    <alternativeName>
        <fullName evidence="15">UDP-N-acetylglucosamine enolpyruvyl transferase</fullName>
    </alternativeName>
</protein>
<keyword evidence="5 18" id="KW-0808">Transferase</keyword>
<dbReference type="GO" id="GO:0071555">
    <property type="term" value="P:cell wall organization"/>
    <property type="evidence" value="ECO:0007669"/>
    <property type="project" value="UniProtKB-KW"/>
</dbReference>
<dbReference type="CDD" id="cd01555">
    <property type="entry name" value="UdpNAET"/>
    <property type="match status" value="1"/>
</dbReference>
<dbReference type="PANTHER" id="PTHR43783:SF1">
    <property type="entry name" value="UDP-N-ACETYLGLUCOSAMINE 1-CARBOXYVINYLTRANSFERASE"/>
    <property type="match status" value="1"/>
</dbReference>
<dbReference type="InterPro" id="IPR013792">
    <property type="entry name" value="RNA3'P_cycl/enolpyr_Trfase_a/b"/>
</dbReference>
<name>N6WTG2_9GAMM</name>
<evidence type="ECO:0000256" key="5">
    <source>
        <dbReference type="ARBA" id="ARBA00022679"/>
    </source>
</evidence>
<dbReference type="HOGENOM" id="CLU_027387_0_1_6"/>
<dbReference type="InterPro" id="IPR036968">
    <property type="entry name" value="Enolpyruvate_Tfrase_sf"/>
</dbReference>
<accession>N6WTG2</accession>
<evidence type="ECO:0000256" key="7">
    <source>
        <dbReference type="ARBA" id="ARBA00022984"/>
    </source>
</evidence>
<dbReference type="GO" id="GO:0009252">
    <property type="term" value="P:peptidoglycan biosynthetic process"/>
    <property type="evidence" value="ECO:0007669"/>
    <property type="project" value="UniProtKB-KW"/>
</dbReference>
<evidence type="ECO:0000256" key="13">
    <source>
        <dbReference type="ARBA" id="ARBA00039754"/>
    </source>
</evidence>
<evidence type="ECO:0000256" key="12">
    <source>
        <dbReference type="ARBA" id="ARBA00039108"/>
    </source>
</evidence>
<comment type="caution">
    <text evidence="18">The sequence shown here is derived from an EMBL/GenBank/DDBJ whole genome shotgun (WGS) entry which is preliminary data.</text>
</comment>
<evidence type="ECO:0000313" key="18">
    <source>
        <dbReference type="EMBL" id="ENO14781.2"/>
    </source>
</evidence>
<dbReference type="Proteomes" id="UP000013165">
    <property type="component" value="Unassembled WGS sequence"/>
</dbReference>
<keyword evidence="7" id="KW-0573">Peptidoglycan synthesis</keyword>
<keyword evidence="9" id="KW-0961">Cell wall biogenesis/degradation</keyword>
<dbReference type="Gene3D" id="3.65.10.10">
    <property type="entry name" value="Enolpyruvate transferase domain"/>
    <property type="match status" value="2"/>
</dbReference>
<gene>
    <name evidence="18" type="ORF">J057_05501</name>
</gene>
<proteinExistence type="inferred from homology"/>
<evidence type="ECO:0000256" key="15">
    <source>
        <dbReference type="ARBA" id="ARBA00042842"/>
    </source>
</evidence>
<evidence type="ECO:0000256" key="2">
    <source>
        <dbReference type="ARBA" id="ARBA00004752"/>
    </source>
</evidence>
<dbReference type="OrthoDB" id="9803760at2"/>
<dbReference type="GO" id="GO:0008360">
    <property type="term" value="P:regulation of cell shape"/>
    <property type="evidence" value="ECO:0007669"/>
    <property type="project" value="UniProtKB-KW"/>
</dbReference>
<keyword evidence="4" id="KW-0132">Cell division</keyword>
<dbReference type="InterPro" id="IPR050068">
    <property type="entry name" value="MurA_subfamily"/>
</dbReference>
<dbReference type="GO" id="GO:0008760">
    <property type="term" value="F:UDP-N-acetylglucosamine 1-carboxyvinyltransferase activity"/>
    <property type="evidence" value="ECO:0007669"/>
    <property type="project" value="UniProtKB-EC"/>
</dbReference>
<evidence type="ECO:0000256" key="16">
    <source>
        <dbReference type="ARBA" id="ARBA00047527"/>
    </source>
</evidence>
<evidence type="ECO:0000256" key="4">
    <source>
        <dbReference type="ARBA" id="ARBA00022618"/>
    </source>
</evidence>
<dbReference type="InterPro" id="IPR001986">
    <property type="entry name" value="Enolpyruvate_Tfrase_dom"/>
</dbReference>
<dbReference type="STRING" id="626887.J057_05501"/>
<dbReference type="PATRIC" id="fig|626887.3.peg.1090"/>
<dbReference type="InterPro" id="IPR005750">
    <property type="entry name" value="UDP_GlcNAc_COvinyl_MurA"/>
</dbReference>
<evidence type="ECO:0000256" key="9">
    <source>
        <dbReference type="ARBA" id="ARBA00023316"/>
    </source>
</evidence>
<comment type="subcellular location">
    <subcellularLocation>
        <location evidence="1">Cytoplasm</location>
    </subcellularLocation>
</comment>
<evidence type="ECO:0000256" key="1">
    <source>
        <dbReference type="ARBA" id="ARBA00004496"/>
    </source>
</evidence>
<sequence length="421" mass="45943">MIVEGGQVPSGKVKVSGAKNSATRLLAASMLAEEPVRIRNFPTQLVDVVEKIRFMRELGAKVEADDEREFVEIRTPSLSYESIDNYDLPIRTTYLLTASQIVRNGTARIPYPGGCKIGSRGYDLHMMVWKDLGCDVKEEADYIEINGSFKGGAIDFPISTVGGTENALMCASVATGTTEIRNAYITPEVEDLIDMLGQMGAHIENYGNSLIRVKGVGGPMRGASFAVMPDRIEALTWIVFAAMTGGNVFVEGVPFKHMKVPLLHLEEAGIDLYRNSDSVFISGECIRQGIQPFELACGTHPGVISDMQSFYVLLGMKANGISRTFDYRYPERIAYARELSRFSEDAISCEPGKITTHGIARLKGADVSSTDLRGSMALVMAAFCADGQSRIKDVHMAMRGYNGLIDKLKTLGVHASLIEAE</sequence>
<evidence type="ECO:0000256" key="11">
    <source>
        <dbReference type="ARBA" id="ARBA00038367"/>
    </source>
</evidence>
<comment type="catalytic activity">
    <reaction evidence="16">
        <text>phosphoenolpyruvate + UDP-N-acetyl-alpha-D-glucosamine = UDP-N-acetyl-3-O-(1-carboxyvinyl)-alpha-D-glucosamine + phosphate</text>
        <dbReference type="Rhea" id="RHEA:18681"/>
        <dbReference type="ChEBI" id="CHEBI:43474"/>
        <dbReference type="ChEBI" id="CHEBI:57705"/>
        <dbReference type="ChEBI" id="CHEBI:58702"/>
        <dbReference type="ChEBI" id="CHEBI:68483"/>
        <dbReference type="EC" id="2.5.1.7"/>
    </reaction>
</comment>
<evidence type="ECO:0000256" key="8">
    <source>
        <dbReference type="ARBA" id="ARBA00023306"/>
    </source>
</evidence>
<dbReference type="GO" id="GO:0051301">
    <property type="term" value="P:cell division"/>
    <property type="evidence" value="ECO:0007669"/>
    <property type="project" value="UniProtKB-KW"/>
</dbReference>
<reference evidence="18 19" key="1">
    <citation type="journal article" date="2013" name="Genome Announc.">
        <title>Genome Sequence of the Polycyclic Aromatic Hydrocarbon-Degrading Bacterium Strain Marinobacter nanhaiticus D15-8WT.</title>
        <authorList>
            <person name="Cui Z."/>
            <person name="Gao W."/>
            <person name="Li Q."/>
            <person name="Xu G."/>
            <person name="Zheng L."/>
        </authorList>
    </citation>
    <scope>NUCLEOTIDE SEQUENCE [LARGE SCALE GENOMIC DNA]</scope>
    <source>
        <strain evidence="18 19">D15-8W</strain>
    </source>
</reference>
<dbReference type="GO" id="GO:0019277">
    <property type="term" value="P:UDP-N-acetylgalactosamine biosynthetic process"/>
    <property type="evidence" value="ECO:0007669"/>
    <property type="project" value="InterPro"/>
</dbReference>
<evidence type="ECO:0000256" key="14">
    <source>
        <dbReference type="ARBA" id="ARBA00042443"/>
    </source>
</evidence>
<evidence type="ECO:0000256" key="10">
    <source>
        <dbReference type="ARBA" id="ARBA00023317"/>
    </source>
</evidence>
<feature type="domain" description="Enolpyruvate transferase" evidence="17">
    <location>
        <begin position="6"/>
        <end position="408"/>
    </location>
</feature>
<evidence type="ECO:0000259" key="17">
    <source>
        <dbReference type="Pfam" id="PF00275"/>
    </source>
</evidence>
<dbReference type="EMBL" id="APLQ01000011">
    <property type="protein sequence ID" value="ENO14781.2"/>
    <property type="molecule type" value="Genomic_DNA"/>
</dbReference>
<dbReference type="eggNOG" id="COG0766">
    <property type="taxonomic scope" value="Bacteria"/>
</dbReference>
<comment type="similarity">
    <text evidence="11">Belongs to the EPSP synthase family. MurA subfamily.</text>
</comment>
<keyword evidence="10" id="KW-0670">Pyruvate</keyword>
<organism evidence="18 19">
    <name type="scientific">Marinobacter nanhaiticus D15-8W</name>
    <dbReference type="NCBI Taxonomy" id="626887"/>
    <lineage>
        <taxon>Bacteria</taxon>
        <taxon>Pseudomonadati</taxon>
        <taxon>Pseudomonadota</taxon>
        <taxon>Gammaproteobacteria</taxon>
        <taxon>Pseudomonadales</taxon>
        <taxon>Marinobacteraceae</taxon>
        <taxon>Marinobacter</taxon>
    </lineage>
</organism>
<evidence type="ECO:0000313" key="19">
    <source>
        <dbReference type="Proteomes" id="UP000013165"/>
    </source>
</evidence>
<dbReference type="GO" id="GO:0005737">
    <property type="term" value="C:cytoplasm"/>
    <property type="evidence" value="ECO:0007669"/>
    <property type="project" value="UniProtKB-SubCell"/>
</dbReference>
<keyword evidence="3" id="KW-0963">Cytoplasm</keyword>
<keyword evidence="8" id="KW-0131">Cell cycle</keyword>
<evidence type="ECO:0000256" key="6">
    <source>
        <dbReference type="ARBA" id="ARBA00022960"/>
    </source>
</evidence>